<dbReference type="InterPro" id="IPR000668">
    <property type="entry name" value="Peptidase_C1A_C"/>
</dbReference>
<dbReference type="Proteomes" id="UP000688137">
    <property type="component" value="Unassembled WGS sequence"/>
</dbReference>
<dbReference type="GO" id="GO:0008234">
    <property type="term" value="F:cysteine-type peptidase activity"/>
    <property type="evidence" value="ECO:0007669"/>
    <property type="project" value="InterPro"/>
</dbReference>
<evidence type="ECO:0000259" key="2">
    <source>
        <dbReference type="Pfam" id="PF00112"/>
    </source>
</evidence>
<organism evidence="3 4">
    <name type="scientific">Paramecium primaurelia</name>
    <dbReference type="NCBI Taxonomy" id="5886"/>
    <lineage>
        <taxon>Eukaryota</taxon>
        <taxon>Sar</taxon>
        <taxon>Alveolata</taxon>
        <taxon>Ciliophora</taxon>
        <taxon>Intramacronucleata</taxon>
        <taxon>Oligohymenophorea</taxon>
        <taxon>Peniculida</taxon>
        <taxon>Parameciidae</taxon>
        <taxon>Paramecium</taxon>
    </lineage>
</organism>
<evidence type="ECO:0000256" key="1">
    <source>
        <dbReference type="SAM" id="Coils"/>
    </source>
</evidence>
<comment type="caution">
    <text evidence="3">The sequence shown here is derived from an EMBL/GenBank/DDBJ whole genome shotgun (WGS) entry which is preliminary data.</text>
</comment>
<dbReference type="AlphaFoldDB" id="A0A8S1PN76"/>
<feature type="coiled-coil region" evidence="1">
    <location>
        <begin position="269"/>
        <end position="296"/>
    </location>
</feature>
<dbReference type="GO" id="GO:0006508">
    <property type="term" value="P:proteolysis"/>
    <property type="evidence" value="ECO:0007669"/>
    <property type="project" value="InterPro"/>
</dbReference>
<name>A0A8S1PN76_PARPR</name>
<gene>
    <name evidence="3" type="ORF">PPRIM_AZ9-3.1.T1230013</name>
</gene>
<keyword evidence="4" id="KW-1185">Reference proteome</keyword>
<feature type="domain" description="Peptidase C1A papain C-terminal" evidence="2">
    <location>
        <begin position="629"/>
        <end position="681"/>
    </location>
</feature>
<keyword evidence="1" id="KW-0175">Coiled coil</keyword>
<sequence length="781" mass="91604">MNQNNMRLYGILVDISGSMKQSYQKIEYNKNLTNQIQQCDKTRLVSVWEIIQAALKQIHLQNDFIFLSAFGCCHEVEVIDLVPFLKSVIKILKLISQIRGLQYFHQNDQTDYCQLLYKFVTEKGAKYLSSFYTLNNLRTDISNFKAKLLYLQFKENEAQFKLFVNQLPKQVKKNNKKYKIQAFIGSQFQNNGIIQNPLAIAIQEQIQIQLKKLDNYIQFNDIFDQILQCLNFTLIEVQNVKNKNNTHIQLNNELQQIITDFSGYKKFPIQQQLHSLEELLKKIDSIQDNILKVLNNDCFIPQDLIKEQIDFSEFQINSIDEIRKQIHIRKDQSLSFMIKEDFDLFKPFESISFGGTPLIKCLKMTQNSKFQNFGNKFLFILSDGDSTDGNPIQYTNKLKEQGFTIFCYYITSSKKIDQNQLYSKVEYIKGDGAQKMFEMSSEYSNFEFPLRQIEVYTKLKLSEDGKSRLFLQSNDSEQLKQFFDYFMKISKDFDKLIEMIGRITIEKYINSSQEFEPRQQNGGTCYANSIAAVYSIMISKIYKREGEYPGFFRIRDLLIQVYGTKGAKTFQVVEETCQDYRLQCRRLKTISQIKQALHQGRPIISRFVLCQDQWYADNENQKGFIEFFNKNPKGILSSVGPQSNKDLYGHSVVLISYTSDYYLFINSWGKQWGDNGYFKVKDLDVLGEMEFMEVFWNSNNLTESEKQQFKQDTGQIITKFYKDYLNSIGDIKYSCPECNKQSLINQYQGNYQKAQCPKCNKEFHPQSLGQLFIDYLNGKNI</sequence>
<accession>A0A8S1PN76</accession>
<dbReference type="OMA" id="GFFRIRD"/>
<evidence type="ECO:0000313" key="3">
    <source>
        <dbReference type="EMBL" id="CAD8104123.1"/>
    </source>
</evidence>
<dbReference type="Pfam" id="PF00112">
    <property type="entry name" value="Peptidase_C1"/>
    <property type="match status" value="1"/>
</dbReference>
<reference evidence="3" key="1">
    <citation type="submission" date="2021-01" db="EMBL/GenBank/DDBJ databases">
        <authorList>
            <consortium name="Genoscope - CEA"/>
            <person name="William W."/>
        </authorList>
    </citation>
    <scope>NUCLEOTIDE SEQUENCE</scope>
</reference>
<proteinExistence type="predicted"/>
<evidence type="ECO:0000313" key="4">
    <source>
        <dbReference type="Proteomes" id="UP000688137"/>
    </source>
</evidence>
<dbReference type="EMBL" id="CAJJDM010000126">
    <property type="protein sequence ID" value="CAD8104123.1"/>
    <property type="molecule type" value="Genomic_DNA"/>
</dbReference>
<protein>
    <recommendedName>
        <fullName evidence="2">Peptidase C1A papain C-terminal domain-containing protein</fullName>
    </recommendedName>
</protein>